<evidence type="ECO:0000256" key="13">
    <source>
        <dbReference type="SAM" id="Phobius"/>
    </source>
</evidence>
<dbReference type="AlphaFoldDB" id="A0A0R1WBF5"/>
<dbReference type="PANTHER" id="PTHR30472">
    <property type="entry name" value="FERRIC ENTEROBACTIN TRANSPORT SYSTEM PERMEASE PROTEIN"/>
    <property type="match status" value="1"/>
</dbReference>
<dbReference type="EMBL" id="AZFY01000012">
    <property type="protein sequence ID" value="KRM12342.1"/>
    <property type="molecule type" value="Genomic_DNA"/>
</dbReference>
<feature type="transmembrane region" description="Helical" evidence="13">
    <location>
        <begin position="149"/>
        <end position="170"/>
    </location>
</feature>
<keyword evidence="6 13" id="KW-0812">Transmembrane</keyword>
<dbReference type="GO" id="GO:0005886">
    <property type="term" value="C:plasma membrane"/>
    <property type="evidence" value="ECO:0007669"/>
    <property type="project" value="UniProtKB-SubCell"/>
</dbReference>
<evidence type="ECO:0000256" key="1">
    <source>
        <dbReference type="ARBA" id="ARBA00004651"/>
    </source>
</evidence>
<evidence type="ECO:0000313" key="14">
    <source>
        <dbReference type="EMBL" id="KRM12342.1"/>
    </source>
</evidence>
<protein>
    <recommendedName>
        <fullName evidence="3">Probable heme-iron transport system permease protein IsdF</fullName>
    </recommendedName>
    <alternativeName>
        <fullName evidence="12">Iron-regulated surface determinant protein F</fullName>
    </alternativeName>
    <alternativeName>
        <fullName evidence="11">Staphylococcal iron-regulated protein G</fullName>
    </alternativeName>
</protein>
<comment type="subcellular location">
    <subcellularLocation>
        <location evidence="1">Cell membrane</location>
        <topology evidence="1">Multi-pass membrane protein</topology>
    </subcellularLocation>
</comment>
<keyword evidence="15" id="KW-1185">Reference proteome</keyword>
<proteinExistence type="inferred from homology"/>
<comment type="caution">
    <text evidence="14">The sequence shown here is derived from an EMBL/GenBank/DDBJ whole genome shotgun (WGS) entry which is preliminary data.</text>
</comment>
<evidence type="ECO:0000256" key="12">
    <source>
        <dbReference type="ARBA" id="ARBA00031465"/>
    </source>
</evidence>
<evidence type="ECO:0000256" key="6">
    <source>
        <dbReference type="ARBA" id="ARBA00022692"/>
    </source>
</evidence>
<evidence type="ECO:0000256" key="9">
    <source>
        <dbReference type="ARBA" id="ARBA00023136"/>
    </source>
</evidence>
<evidence type="ECO:0000256" key="3">
    <source>
        <dbReference type="ARBA" id="ARBA00018524"/>
    </source>
</evidence>
<dbReference type="InterPro" id="IPR037294">
    <property type="entry name" value="ABC_BtuC-like"/>
</dbReference>
<comment type="function">
    <text evidence="10">Part of the binding-protein-dependent transport system for heme-iron. Responsible for the translocation of the substrate across the membrane.</text>
</comment>
<evidence type="ECO:0000256" key="11">
    <source>
        <dbReference type="ARBA" id="ARBA00031149"/>
    </source>
</evidence>
<feature type="transmembrane region" description="Helical" evidence="13">
    <location>
        <begin position="70"/>
        <end position="91"/>
    </location>
</feature>
<dbReference type="GO" id="GO:0022857">
    <property type="term" value="F:transmembrane transporter activity"/>
    <property type="evidence" value="ECO:0007669"/>
    <property type="project" value="InterPro"/>
</dbReference>
<sequence>MALSTKRGNDLVTKREIIWYLLIIFILAIAIVTSLMVGATYFSVSQLIAAFGGQDKSSLVVLLQTRLPRVLASLVCGGMLAVAGTISQAAFHNYLADPSILGVTSAGSFLILLAGFLIPAFPFDKLLYAFIGGGLILVFLSSRKLLQNSYQLIIVGVVLSLTFSGFQQLFSENSIAETSTFNGITWSDTLILLIFGTIGMAAAIIVSPWANYLKMSDQQLASRGLSAVFIRLSLLVIVVYLAAGVTSVIGVVPFVGIIVPNVARRLVGRDYQTIVPFSMLLGAAVLLTVDTLGRTVALPSEIPAATIMTVIGGPFLIWLLWRQSTNEVE</sequence>
<evidence type="ECO:0000313" key="15">
    <source>
        <dbReference type="Proteomes" id="UP000051966"/>
    </source>
</evidence>
<dbReference type="PATRIC" id="fig|1423743.5.peg.351"/>
<feature type="transmembrane region" description="Helical" evidence="13">
    <location>
        <begin position="100"/>
        <end position="120"/>
    </location>
</feature>
<dbReference type="CDD" id="cd06550">
    <property type="entry name" value="TM_ABC_iron-siderophores_like"/>
    <property type="match status" value="1"/>
</dbReference>
<feature type="transmembrane region" description="Helical" evidence="13">
    <location>
        <begin position="20"/>
        <end position="50"/>
    </location>
</feature>
<evidence type="ECO:0000256" key="4">
    <source>
        <dbReference type="ARBA" id="ARBA00022448"/>
    </source>
</evidence>
<evidence type="ECO:0000256" key="5">
    <source>
        <dbReference type="ARBA" id="ARBA00022475"/>
    </source>
</evidence>
<evidence type="ECO:0000256" key="10">
    <source>
        <dbReference type="ARBA" id="ARBA00025320"/>
    </source>
</evidence>
<gene>
    <name evidence="14" type="ORF">FD41_GL000339</name>
</gene>
<dbReference type="GO" id="GO:0033214">
    <property type="term" value="P:siderophore-iron import into cell"/>
    <property type="evidence" value="ECO:0007669"/>
    <property type="project" value="TreeGrafter"/>
</dbReference>
<feature type="transmembrane region" description="Helical" evidence="13">
    <location>
        <begin position="126"/>
        <end position="142"/>
    </location>
</feature>
<keyword evidence="5" id="KW-1003">Cell membrane</keyword>
<dbReference type="InterPro" id="IPR000522">
    <property type="entry name" value="ABC_transptr_permease_BtuC"/>
</dbReference>
<accession>A0A0R1WBF5</accession>
<dbReference type="SUPFAM" id="SSF81345">
    <property type="entry name" value="ABC transporter involved in vitamin B12 uptake, BtuC"/>
    <property type="match status" value="1"/>
</dbReference>
<organism evidence="14 15">
    <name type="scientific">Lentilactobacillus farraginis DSM 18382 = JCM 14108</name>
    <dbReference type="NCBI Taxonomy" id="1423743"/>
    <lineage>
        <taxon>Bacteria</taxon>
        <taxon>Bacillati</taxon>
        <taxon>Bacillota</taxon>
        <taxon>Bacilli</taxon>
        <taxon>Lactobacillales</taxon>
        <taxon>Lactobacillaceae</taxon>
        <taxon>Lentilactobacillus</taxon>
    </lineage>
</organism>
<reference evidence="14 15" key="1">
    <citation type="journal article" date="2015" name="Genome Announc.">
        <title>Expanding the biotechnology potential of lactobacilli through comparative genomics of 213 strains and associated genera.</title>
        <authorList>
            <person name="Sun Z."/>
            <person name="Harris H.M."/>
            <person name="McCann A."/>
            <person name="Guo C."/>
            <person name="Argimon S."/>
            <person name="Zhang W."/>
            <person name="Yang X."/>
            <person name="Jeffery I.B."/>
            <person name="Cooney J.C."/>
            <person name="Kagawa T.F."/>
            <person name="Liu W."/>
            <person name="Song Y."/>
            <person name="Salvetti E."/>
            <person name="Wrobel A."/>
            <person name="Rasinkangas P."/>
            <person name="Parkhill J."/>
            <person name="Rea M.C."/>
            <person name="O'Sullivan O."/>
            <person name="Ritari J."/>
            <person name="Douillard F.P."/>
            <person name="Paul Ross R."/>
            <person name="Yang R."/>
            <person name="Briner A.E."/>
            <person name="Felis G.E."/>
            <person name="de Vos W.M."/>
            <person name="Barrangou R."/>
            <person name="Klaenhammer T.R."/>
            <person name="Caufield P.W."/>
            <person name="Cui Y."/>
            <person name="Zhang H."/>
            <person name="O'Toole P.W."/>
        </authorList>
    </citation>
    <scope>NUCLEOTIDE SEQUENCE [LARGE SCALE GENOMIC DNA]</scope>
    <source>
        <strain evidence="14 15">DSM 18382</strain>
    </source>
</reference>
<feature type="transmembrane region" description="Helical" evidence="13">
    <location>
        <begin position="271"/>
        <end position="290"/>
    </location>
</feature>
<evidence type="ECO:0000256" key="7">
    <source>
        <dbReference type="ARBA" id="ARBA00022989"/>
    </source>
</evidence>
<dbReference type="Proteomes" id="UP000051966">
    <property type="component" value="Unassembled WGS sequence"/>
</dbReference>
<feature type="transmembrane region" description="Helical" evidence="13">
    <location>
        <begin position="190"/>
        <end position="213"/>
    </location>
</feature>
<keyword evidence="8" id="KW-0408">Iron</keyword>
<dbReference type="PANTHER" id="PTHR30472:SF21">
    <property type="entry name" value="HEME-IRON TRANSPORT SYSTEM PERMEASE PROTEIN ISDF-RELATED"/>
    <property type="match status" value="1"/>
</dbReference>
<name>A0A0R1WBF5_9LACO</name>
<keyword evidence="9 13" id="KW-0472">Membrane</keyword>
<feature type="transmembrane region" description="Helical" evidence="13">
    <location>
        <begin position="302"/>
        <end position="321"/>
    </location>
</feature>
<feature type="transmembrane region" description="Helical" evidence="13">
    <location>
        <begin position="234"/>
        <end position="259"/>
    </location>
</feature>
<dbReference type="Pfam" id="PF01032">
    <property type="entry name" value="FecCD"/>
    <property type="match status" value="1"/>
</dbReference>
<evidence type="ECO:0000256" key="2">
    <source>
        <dbReference type="ARBA" id="ARBA00007935"/>
    </source>
</evidence>
<keyword evidence="4" id="KW-0813">Transport</keyword>
<comment type="similarity">
    <text evidence="2">Belongs to the binding-protein-dependent transport system permease family. FecCD subfamily.</text>
</comment>
<dbReference type="Gene3D" id="1.10.3470.10">
    <property type="entry name" value="ABC transporter involved in vitamin B12 uptake, BtuC"/>
    <property type="match status" value="1"/>
</dbReference>
<evidence type="ECO:0000256" key="8">
    <source>
        <dbReference type="ARBA" id="ARBA00023004"/>
    </source>
</evidence>
<keyword evidence="7 13" id="KW-1133">Transmembrane helix</keyword>